<reference evidence="3" key="1">
    <citation type="submission" date="2018-05" db="EMBL/GenBank/DDBJ databases">
        <authorList>
            <person name="Lanie J.A."/>
            <person name="Ng W.-L."/>
            <person name="Kazmierczak K.M."/>
            <person name="Andrzejewski T.M."/>
            <person name="Davidsen T.M."/>
            <person name="Wayne K.J."/>
            <person name="Tettelin H."/>
            <person name="Glass J.I."/>
            <person name="Rusch D."/>
            <person name="Podicherti R."/>
            <person name="Tsui H.-C.T."/>
            <person name="Winkler M.E."/>
        </authorList>
    </citation>
    <scope>NUCLEOTIDE SEQUENCE</scope>
</reference>
<dbReference type="EMBL" id="UINC01194076">
    <property type="protein sequence ID" value="SVE09984.1"/>
    <property type="molecule type" value="Genomic_DNA"/>
</dbReference>
<gene>
    <name evidence="3" type="ORF">METZ01_LOCUS462838</name>
</gene>
<protein>
    <recommendedName>
        <fullName evidence="2">GAF domain-containing protein</fullName>
    </recommendedName>
</protein>
<proteinExistence type="predicted"/>
<sequence length="184" mass="19762">MGPESCGQEEAAISDSSQSKGPATVETLELLEAVSELVGRTGDYQEALEGTVRLLAHRLDCEVCSLYSYDPSSETLTLAATEGLPTRSIGRVILGKGEGLVGLVVEEGAPVSVEDALSHERFKFFPELGEEKYRAFLGSPVGEGQGTVGVLVLQARRRRRFGQNELSLLRSVANQLRPVMVGVQ</sequence>
<dbReference type="SUPFAM" id="SSF55781">
    <property type="entry name" value="GAF domain-like"/>
    <property type="match status" value="1"/>
</dbReference>
<dbReference type="SMART" id="SM00065">
    <property type="entry name" value="GAF"/>
    <property type="match status" value="1"/>
</dbReference>
<dbReference type="Pfam" id="PF01590">
    <property type="entry name" value="GAF"/>
    <property type="match status" value="1"/>
</dbReference>
<feature type="domain" description="GAF" evidence="2">
    <location>
        <begin position="43"/>
        <end position="184"/>
    </location>
</feature>
<organism evidence="3">
    <name type="scientific">marine metagenome</name>
    <dbReference type="NCBI Taxonomy" id="408172"/>
    <lineage>
        <taxon>unclassified sequences</taxon>
        <taxon>metagenomes</taxon>
        <taxon>ecological metagenomes</taxon>
    </lineage>
</organism>
<feature type="non-terminal residue" evidence="3">
    <location>
        <position position="184"/>
    </location>
</feature>
<accession>A0A383AQL5</accession>
<dbReference type="InterPro" id="IPR003018">
    <property type="entry name" value="GAF"/>
</dbReference>
<evidence type="ECO:0000259" key="2">
    <source>
        <dbReference type="SMART" id="SM00065"/>
    </source>
</evidence>
<name>A0A383AQL5_9ZZZZ</name>
<evidence type="ECO:0000256" key="1">
    <source>
        <dbReference type="SAM" id="MobiDB-lite"/>
    </source>
</evidence>
<feature type="region of interest" description="Disordered" evidence="1">
    <location>
        <begin position="1"/>
        <end position="21"/>
    </location>
</feature>
<dbReference type="InterPro" id="IPR029016">
    <property type="entry name" value="GAF-like_dom_sf"/>
</dbReference>
<evidence type="ECO:0000313" key="3">
    <source>
        <dbReference type="EMBL" id="SVE09984.1"/>
    </source>
</evidence>
<dbReference type="AlphaFoldDB" id="A0A383AQL5"/>
<dbReference type="Gene3D" id="3.30.450.40">
    <property type="match status" value="1"/>
</dbReference>